<name>A0A693R7H9_CAMCO</name>
<dbReference type="SUPFAM" id="SSF55347">
    <property type="entry name" value="Glyceraldehyde-3-phosphate dehydrogenase-like, C-terminal domain"/>
    <property type="match status" value="1"/>
</dbReference>
<evidence type="ECO:0000313" key="1">
    <source>
        <dbReference type="EMBL" id="EAJ9198186.1"/>
    </source>
</evidence>
<accession>A0A693R7H9</accession>
<proteinExistence type="predicted"/>
<dbReference type="AlphaFoldDB" id="A0A693R7H9"/>
<dbReference type="InterPro" id="IPR000683">
    <property type="entry name" value="Gfo/Idh/MocA-like_OxRdtase_N"/>
</dbReference>
<dbReference type="SUPFAM" id="SSF51735">
    <property type="entry name" value="NAD(P)-binding Rossmann-fold domains"/>
    <property type="match status" value="1"/>
</dbReference>
<dbReference type="InterPro" id="IPR036291">
    <property type="entry name" value="NAD(P)-bd_dom_sf"/>
</dbReference>
<dbReference type="Proteomes" id="UP000382436">
    <property type="component" value="Unassembled WGS sequence"/>
</dbReference>
<gene>
    <name evidence="1" type="ORF">BZ274_08475</name>
</gene>
<dbReference type="Pfam" id="PF01408">
    <property type="entry name" value="GFO_IDH_MocA"/>
    <property type="match status" value="1"/>
</dbReference>
<dbReference type="EMBL" id="AACBVJ010000021">
    <property type="protein sequence ID" value="EAJ9198186.1"/>
    <property type="molecule type" value="Genomic_DNA"/>
</dbReference>
<sequence length="301" mass="35553">MKVLIIGFGSIGKKHFLALNELGFLVDVLSKSYEFSHFEGKNFRLFKDLEELNLEDYDLFIIANITTSHFKTLEFLDQNAKEKIILVEKPLFQKDMEFIPSKNNQIYIAYLLRFHPMIQDLKQLINEKEVYFAKFICNSYLPNWRKLDYRQNYSAKKELGGGVMLDLSHEIDLAFYFFKDLSLNFSQNLKISELEITSDDFTFLALSAKNTQIHIELDYFSKLNQRKILFHTKENSFEADLVHNKLNIYDKTNNFKSKTYKNDTFKTLQNMYKAILEKDQNLCTLEEARKVLRLCDEARNG</sequence>
<organism evidence="1 2">
    <name type="scientific">Campylobacter coli</name>
    <dbReference type="NCBI Taxonomy" id="195"/>
    <lineage>
        <taxon>Bacteria</taxon>
        <taxon>Pseudomonadati</taxon>
        <taxon>Campylobacterota</taxon>
        <taxon>Epsilonproteobacteria</taxon>
        <taxon>Campylobacterales</taxon>
        <taxon>Campylobacteraceae</taxon>
        <taxon>Campylobacter</taxon>
    </lineage>
</organism>
<dbReference type="PANTHER" id="PTHR43377">
    <property type="entry name" value="BILIVERDIN REDUCTASE A"/>
    <property type="match status" value="1"/>
</dbReference>
<dbReference type="InterPro" id="IPR051450">
    <property type="entry name" value="Gfo/Idh/MocA_Oxidoreductases"/>
</dbReference>
<comment type="caution">
    <text evidence="1">The sequence shown here is derived from an EMBL/GenBank/DDBJ whole genome shotgun (WGS) entry which is preliminary data.</text>
</comment>
<protein>
    <submittedName>
        <fullName evidence="1">Gfo/Idh/MocA family oxidoreductase</fullName>
    </submittedName>
</protein>
<reference evidence="1 2" key="1">
    <citation type="submission" date="2018-05" db="EMBL/GenBank/DDBJ databases">
        <authorList>
            <consortium name="PulseNet: The National Subtyping Network for Foodborne Disease Surveillance"/>
            <person name="Tarr C.L."/>
            <person name="Trees E."/>
            <person name="Katz L.S."/>
            <person name="Carleton-Romer H.A."/>
            <person name="Stroika S."/>
            <person name="Kucerova Z."/>
            <person name="Roache K.F."/>
            <person name="Sabol A.L."/>
            <person name="Besser J."/>
            <person name="Gerner-Smidt P."/>
        </authorList>
    </citation>
    <scope>NUCLEOTIDE SEQUENCE [LARGE SCALE GENOMIC DNA]</scope>
    <source>
        <strain evidence="1 2">PNUSAC001435</strain>
    </source>
</reference>
<dbReference type="PANTHER" id="PTHR43377:SF1">
    <property type="entry name" value="BILIVERDIN REDUCTASE A"/>
    <property type="match status" value="1"/>
</dbReference>
<evidence type="ECO:0000313" key="2">
    <source>
        <dbReference type="Proteomes" id="UP000382436"/>
    </source>
</evidence>
<dbReference type="GO" id="GO:0000166">
    <property type="term" value="F:nucleotide binding"/>
    <property type="evidence" value="ECO:0007669"/>
    <property type="project" value="InterPro"/>
</dbReference>
<dbReference type="Gene3D" id="3.30.360.10">
    <property type="entry name" value="Dihydrodipicolinate Reductase, domain 2"/>
    <property type="match status" value="1"/>
</dbReference>
<dbReference type="Gene3D" id="3.40.50.720">
    <property type="entry name" value="NAD(P)-binding Rossmann-like Domain"/>
    <property type="match status" value="1"/>
</dbReference>